<organism evidence="4 5">
    <name type="scientific">Stylosanthes scabra</name>
    <dbReference type="NCBI Taxonomy" id="79078"/>
    <lineage>
        <taxon>Eukaryota</taxon>
        <taxon>Viridiplantae</taxon>
        <taxon>Streptophyta</taxon>
        <taxon>Embryophyta</taxon>
        <taxon>Tracheophyta</taxon>
        <taxon>Spermatophyta</taxon>
        <taxon>Magnoliopsida</taxon>
        <taxon>eudicotyledons</taxon>
        <taxon>Gunneridae</taxon>
        <taxon>Pentapetalae</taxon>
        <taxon>rosids</taxon>
        <taxon>fabids</taxon>
        <taxon>Fabales</taxon>
        <taxon>Fabaceae</taxon>
        <taxon>Papilionoideae</taxon>
        <taxon>50 kb inversion clade</taxon>
        <taxon>dalbergioids sensu lato</taxon>
        <taxon>Dalbergieae</taxon>
        <taxon>Pterocarpus clade</taxon>
        <taxon>Stylosanthes</taxon>
    </lineage>
</organism>
<evidence type="ECO:0000313" key="4">
    <source>
        <dbReference type="EMBL" id="MED6136335.1"/>
    </source>
</evidence>
<dbReference type="PANTHER" id="PTHR36710:SF20">
    <property type="entry name" value="PECTINESTERASE INHIBITOR DOMAIN PROTEIN"/>
    <property type="match status" value="1"/>
</dbReference>
<dbReference type="Proteomes" id="UP001341840">
    <property type="component" value="Unassembled WGS sequence"/>
</dbReference>
<dbReference type="SUPFAM" id="SSF101148">
    <property type="entry name" value="Plant invertase/pectin methylesterase inhibitor"/>
    <property type="match status" value="1"/>
</dbReference>
<keyword evidence="2" id="KW-1015">Disulfide bond</keyword>
<protein>
    <recommendedName>
        <fullName evidence="6">Pectinesterase inhibitor domain-containing protein</fullName>
    </recommendedName>
</protein>
<name>A0ABU6SJ63_9FABA</name>
<comment type="caution">
    <text evidence="4">The sequence shown here is derived from an EMBL/GenBank/DDBJ whole genome shotgun (WGS) entry which is preliminary data.</text>
</comment>
<proteinExistence type="inferred from homology"/>
<evidence type="ECO:0008006" key="6">
    <source>
        <dbReference type="Google" id="ProtNLM"/>
    </source>
</evidence>
<comment type="similarity">
    <text evidence="3">Belongs to the PMEI family.</text>
</comment>
<dbReference type="InterPro" id="IPR035513">
    <property type="entry name" value="Invertase/methylesterase_inhib"/>
</dbReference>
<dbReference type="Gene3D" id="1.20.140.40">
    <property type="entry name" value="Invertase/pectin methylesterase inhibitor family protein"/>
    <property type="match status" value="1"/>
</dbReference>
<evidence type="ECO:0000313" key="5">
    <source>
        <dbReference type="Proteomes" id="UP001341840"/>
    </source>
</evidence>
<evidence type="ECO:0000256" key="2">
    <source>
        <dbReference type="ARBA" id="ARBA00023157"/>
    </source>
</evidence>
<reference evidence="4 5" key="1">
    <citation type="journal article" date="2023" name="Plants (Basel)">
        <title>Bridging the Gap: Combining Genomics and Transcriptomics Approaches to Understand Stylosanthes scabra, an Orphan Legume from the Brazilian Caatinga.</title>
        <authorList>
            <person name="Ferreira-Neto J.R.C."/>
            <person name="da Silva M.D."/>
            <person name="Binneck E."/>
            <person name="de Melo N.F."/>
            <person name="da Silva R.H."/>
            <person name="de Melo A.L.T.M."/>
            <person name="Pandolfi V."/>
            <person name="Bustamante F.O."/>
            <person name="Brasileiro-Vidal A.C."/>
            <person name="Benko-Iseppon A.M."/>
        </authorList>
    </citation>
    <scope>NUCLEOTIDE SEQUENCE [LARGE SCALE GENOMIC DNA]</scope>
    <source>
        <tissue evidence="4">Leaves</tissue>
    </source>
</reference>
<accession>A0ABU6SJ63</accession>
<dbReference type="EMBL" id="JASCZI010060841">
    <property type="protein sequence ID" value="MED6136335.1"/>
    <property type="molecule type" value="Genomic_DNA"/>
</dbReference>
<keyword evidence="1" id="KW-0732">Signal</keyword>
<gene>
    <name evidence="4" type="ORF">PIB30_055096</name>
</gene>
<sequence>MLNTISLIKSLIRNSTDSDAKDHYELCLTHFTEYDALKEVEKAEEMLKAKDYKSVNQAAGDVGWDAETCVYGDSPSDPVFPDHSLLPHFAAYVELVTDIICVIASYLSATDRLLIDVIHITLQYFRCKRSRFESPLKYYLSDDNN</sequence>
<dbReference type="InterPro" id="IPR052421">
    <property type="entry name" value="PCW_Enzyme_Inhibitor"/>
</dbReference>
<evidence type="ECO:0000256" key="3">
    <source>
        <dbReference type="ARBA" id="ARBA00038471"/>
    </source>
</evidence>
<keyword evidence="5" id="KW-1185">Reference proteome</keyword>
<evidence type="ECO:0000256" key="1">
    <source>
        <dbReference type="ARBA" id="ARBA00022729"/>
    </source>
</evidence>
<dbReference type="PANTHER" id="PTHR36710">
    <property type="entry name" value="PECTINESTERASE INHIBITOR-LIKE"/>
    <property type="match status" value="1"/>
</dbReference>